<dbReference type="Proteomes" id="UP001159405">
    <property type="component" value="Unassembled WGS sequence"/>
</dbReference>
<dbReference type="PANTHER" id="PTHR16897:SF2">
    <property type="entry name" value="OS03G0226600 PROTEIN"/>
    <property type="match status" value="1"/>
</dbReference>
<keyword evidence="3" id="KW-1185">Reference proteome</keyword>
<dbReference type="SMART" id="SM00209">
    <property type="entry name" value="TSP1"/>
    <property type="match status" value="1"/>
</dbReference>
<dbReference type="SMART" id="SM00060">
    <property type="entry name" value="FN3"/>
    <property type="match status" value="7"/>
</dbReference>
<dbReference type="Gene3D" id="2.20.100.10">
    <property type="entry name" value="Thrombospondin type-1 (TSP1) repeat"/>
    <property type="match status" value="1"/>
</dbReference>
<evidence type="ECO:0000259" key="1">
    <source>
        <dbReference type="PROSITE" id="PS50853"/>
    </source>
</evidence>
<organism evidence="2 3">
    <name type="scientific">Porites lobata</name>
    <dbReference type="NCBI Taxonomy" id="104759"/>
    <lineage>
        <taxon>Eukaryota</taxon>
        <taxon>Metazoa</taxon>
        <taxon>Cnidaria</taxon>
        <taxon>Anthozoa</taxon>
        <taxon>Hexacorallia</taxon>
        <taxon>Scleractinia</taxon>
        <taxon>Fungiina</taxon>
        <taxon>Poritidae</taxon>
        <taxon>Porites</taxon>
    </lineage>
</organism>
<evidence type="ECO:0000313" key="3">
    <source>
        <dbReference type="Proteomes" id="UP001159405"/>
    </source>
</evidence>
<gene>
    <name evidence="2" type="ORF">PLOB_00044325</name>
</gene>
<dbReference type="SUPFAM" id="SSF82895">
    <property type="entry name" value="TSP-1 type 1 repeat"/>
    <property type="match status" value="1"/>
</dbReference>
<protein>
    <recommendedName>
        <fullName evidence="1">Fibronectin type-III domain-containing protein</fullName>
    </recommendedName>
</protein>
<sequence>MRSLCDQGYEDNRLVTDYFSSLTACRRVRCFFNTFDFYCRFVCRALSVGRNEDKFCIVTNRAANILVVSLWCDPGKSTSTWSSREGVACDDGDKCTRGDTCRSGECTGTPFTCNSFCQYCNGNSCDLKTGFGFVNRCTCRIAGRDYEHHAVNPSNQCQWCDLYDPTARANSVWSNKNLPCSDHNTRTNDDRCRNGFCIGTPYNCLPCERHDGSGCPIKSGYCIIQKGKQRTCYAKNQYKPGNPCQWCDPGKSTSTWSSREGVACDDGDKCTRGDTCRSGECTGTPFTCNSFCQYCNGNSCDLKTGFGFVNNRCTCRIAGKDYEHHAVNPSNQCQWCDLYDPTTRANSVWSNKNLPCSDHNTRTNDDRCRNGFCIGTPYNCLPCERHDGSGCPIKSGYCIIQKGKQRTCYAKNQYKPGNPCQWCDPEKSTSTWLPREGVACDDGEKCTWGDTCRSGQCTGTRLTCSSVCQYCNGNSCGLKTGFGFVNNRCTCRIAGKDYGHHAVNPSNQCQWCDLHDPTTRANSVWSNRPAITCDDQDACTKQDTCNAGRCFGQGYSCQSSFPSSSCIQTSVCVGDGNCRFTMRSRRTICRAAADICDKPERCNGVYGTCPGAVTDSVVLKAGQVQFMDSKFNTVVNYQYFTDRVFLEITGFLASCGKIHLTWYLLSAMSPCSLNSPFSGSLSGTSRHQTVYGLKMKDNTKYKFAVRASDMRRKVHKVVCTGVIVMDTSKPQGGWIRDGPARDLSYQSSKFLQVNWGGVQTRNGVASYDWKVRSIPFKSNQFTEVMPFKNANRNTNAGISTSSVSDGSKVFFIVRAYTKAGLFSDLTSDGVVIDTSPPVPGKVYDGYQFKSDLEFANWASTFSANWDRFIDPHSPISRYKWAVLRLGSGLITQFMTSTRNRATANNLNLVSGERYCAIVRGYNEADLYNQVRSDCVLIDHDAPQAGIVNDGHFRDLDFQTEDTMIAANWNGFNDGRKGSGIVVYKYRVTEEDGSTVVPWASAGNRRNIKHNGLVLKNGAKYFVTVKAVDAVGFSTEITTDGVTVDTTHPVFTGKVTVIGVDDLIIGNPCVYTSSTSSVTVEWIGFSDVHSGLQRYEWAIIPSVKSPSNTDFAEVSRSNLRTSATFHNLALIQGKEYYVIIRAYNRAKLYKDAYSVLVIPDSTPPSPGEVFDGPTYKLDVDYQATIHHVYGSWSSFTEPHTAVKQYYYAVGSCISGNYHVTGNGFVKTDPPTTSSFLIENITLVNGQQYCIKIKAENKAGLMSSEVSSNGFVVDITPPNTRKAQVRDGITGADIDYQANATAMSAEWDGFVDLESGIQYYGYGVGRNRASTPYVYPLTTNGLKTSATAGGLSLTDDIYYFIVCAVNNAGLRSCISSDGVLIDLTPPSRGVVHDGITEPDLQYQSSLSSMAANWKGIWDLESGIEKFEWSIGTSASDKNSVQDYVDVGLSTHVRSPSALNLSSGTKYYVHLKVINKAGAVIELVSDGVIADGTPPIPSTIHPGFGSLDEWIFREEKNAFYSATSSSIAVYWDQFSEPESEVWYYKWSIGTSKCGTQVQPLINIGRSNYANTTTTNLFFRPGVRYYASVMSRNKAGLVSRACSDALVFDSSPPLPGIIHIKQPPGSNITKTFITNNSAAIYWEGFSDPESEIQRCNISIIDQAGDIKFEETSNSSSGFIMIPDNVLFVGGQYNISAYCINNANLACLSSSVFIVDNTPPVQSGPIVTGISCDGALHYQSDDKSIKGSWLPFTDPESGIQRYYVAIGSQPYQDDIVGFENVYLAARINKTDLTLSQGVVYYITVVAVNRAGLSTNISSLGLLIDKTPPLVDNADIIDGMHGADIDYISPDTVLSAHWEKVADLESGIMQSQYCVGTKPLGCQIKPITSIGRNLSFTCPDCIIQEGMRLYVTVQVTNGAGLSETRHSDGMFLDVSPPLMGDVHDGSHVTGMDCNVVLEKWNISVTWFGVEDDESGIRSCKWTIESDNGRIFYGDNISNTSIYEERNLFLLNRTYQNLLVITNATYFNVLTCINRAGLQSTKRSNGFQVRTIWPIPAVVRDGTTQGKDSAYLTSSKIVSANWDPFFDDESDPVVDYEFAVGTLTDKESVLGFTSVGLVKMAEIDLAPGIPDLEVLDTGATYYTTVKATSLCGLSSTKRSNGFIVDPSPPMQTELLVSHKVIDQIARTVEISVSWDGVRDSESGISNSEYCLGTTQGSCERDLIPVGLSTFGTIGPFRAYPWVHYYVIVAVTNGAGLTTVMSSRKLFFDTTPPSKGTVIDGIGPDIDYMNYTSSLSIQWKGIHDQESGIANCSWHLIEQSSSENRTAFENDTVVLTQPVESKGNLTRENLSLIPGARYVSKIACSNNDGFISTSFSDGVVVDVTSPRAVLVRDGSSLSTDVEYQSSTTVVEAIWSPFEDHESGISEYRWGLGTMPDDVSIVKFTSTGKETTGRAGNVSLSHGVRYYVTVQATNGAGMTSHGWSSGFTVDVTPPEITEVSAGSELWIGPKDHLHATWKVQDLESDISKTEYCVGTSPVGCQIKSMTEIFPNSTKVSCKDCRLNHHGTYFVSIRVTNGAGLSTVAVTNETKVDMTAPVLYGVVPQSSVISCISSCKLVANITGVQDEESGVRSCSYAIRNSSFMITDFVDIGLNTTLVATDLELLNWQQYYTVVRCENNVGLTAERVSSPVAVDNTPLSQDQRPVFGERAVDGGWSSWSSWTECNVTCGTGVVSRERKCDNPAPASGGRPCQGHPRDVKPCNTTEICFDRVGCYRSFPSSLLKDFRNDINWTSSLSKQLFEIVKKCAHLAKMKGMRFFGVENYRNCHGNQSFSPGNQVKSFRCNFGVGIRGNFFVYEITD</sequence>
<dbReference type="InterPro" id="IPR003961">
    <property type="entry name" value="FN3_dom"/>
</dbReference>
<name>A0ABN8PJD9_9CNID</name>
<proteinExistence type="predicted"/>
<dbReference type="InterPro" id="IPR036383">
    <property type="entry name" value="TSP1_rpt_sf"/>
</dbReference>
<dbReference type="PANTHER" id="PTHR16897">
    <property type="entry name" value="OS10G0105400 PROTEIN"/>
    <property type="match status" value="1"/>
</dbReference>
<accession>A0ABN8PJD9</accession>
<dbReference type="InterPro" id="IPR036116">
    <property type="entry name" value="FN3_sf"/>
</dbReference>
<feature type="domain" description="Fibronectin type-III" evidence="1">
    <location>
        <begin position="2385"/>
        <end position="2486"/>
    </location>
</feature>
<reference evidence="2 3" key="1">
    <citation type="submission" date="2022-05" db="EMBL/GenBank/DDBJ databases">
        <authorList>
            <consortium name="Genoscope - CEA"/>
            <person name="William W."/>
        </authorList>
    </citation>
    <scope>NUCLEOTIDE SEQUENCE [LARGE SCALE GENOMIC DNA]</scope>
</reference>
<dbReference type="InterPro" id="IPR000884">
    <property type="entry name" value="TSP1_rpt"/>
</dbReference>
<evidence type="ECO:0000313" key="2">
    <source>
        <dbReference type="EMBL" id="CAH3145049.1"/>
    </source>
</evidence>
<dbReference type="SUPFAM" id="SSF49265">
    <property type="entry name" value="Fibronectin type III"/>
    <property type="match status" value="4"/>
</dbReference>
<dbReference type="PROSITE" id="PS50092">
    <property type="entry name" value="TSP1"/>
    <property type="match status" value="1"/>
</dbReference>
<dbReference type="EMBL" id="CALNXK010000075">
    <property type="protein sequence ID" value="CAH3145049.1"/>
    <property type="molecule type" value="Genomic_DNA"/>
</dbReference>
<comment type="caution">
    <text evidence="2">The sequence shown here is derived from an EMBL/GenBank/DDBJ whole genome shotgun (WGS) entry which is preliminary data.</text>
</comment>
<dbReference type="PROSITE" id="PS50853">
    <property type="entry name" value="FN3"/>
    <property type="match status" value="1"/>
</dbReference>